<evidence type="ECO:0000256" key="4">
    <source>
        <dbReference type="PROSITE-ProRule" id="PRU00175"/>
    </source>
</evidence>
<gene>
    <name evidence="8" type="ORF">B0T10DRAFT_403063</name>
</gene>
<feature type="domain" description="Lon N-terminal" evidence="7">
    <location>
        <begin position="336"/>
        <end position="594"/>
    </location>
</feature>
<evidence type="ECO:0000256" key="3">
    <source>
        <dbReference type="ARBA" id="ARBA00022833"/>
    </source>
</evidence>
<dbReference type="OrthoDB" id="264917at2759"/>
<dbReference type="InterPro" id="IPR015947">
    <property type="entry name" value="PUA-like_sf"/>
</dbReference>
<feature type="compositionally biased region" description="Basic and acidic residues" evidence="5">
    <location>
        <begin position="33"/>
        <end position="47"/>
    </location>
</feature>
<keyword evidence="9" id="KW-1185">Reference proteome</keyword>
<dbReference type="PANTHER" id="PTHR23327">
    <property type="entry name" value="RING FINGER PROTEIN 127"/>
    <property type="match status" value="1"/>
</dbReference>
<dbReference type="PROSITE" id="PS51787">
    <property type="entry name" value="LON_N"/>
    <property type="match status" value="1"/>
</dbReference>
<organism evidence="8 9">
    <name type="scientific">Thelonectria olida</name>
    <dbReference type="NCBI Taxonomy" id="1576542"/>
    <lineage>
        <taxon>Eukaryota</taxon>
        <taxon>Fungi</taxon>
        <taxon>Dikarya</taxon>
        <taxon>Ascomycota</taxon>
        <taxon>Pezizomycotina</taxon>
        <taxon>Sordariomycetes</taxon>
        <taxon>Hypocreomycetidae</taxon>
        <taxon>Hypocreales</taxon>
        <taxon>Nectriaceae</taxon>
        <taxon>Thelonectria</taxon>
    </lineage>
</organism>
<evidence type="ECO:0000256" key="2">
    <source>
        <dbReference type="ARBA" id="ARBA00022771"/>
    </source>
</evidence>
<evidence type="ECO:0000256" key="1">
    <source>
        <dbReference type="ARBA" id="ARBA00022723"/>
    </source>
</evidence>
<dbReference type="SMART" id="SM00464">
    <property type="entry name" value="LON"/>
    <property type="match status" value="1"/>
</dbReference>
<dbReference type="InterPro" id="IPR001841">
    <property type="entry name" value="Znf_RING"/>
</dbReference>
<keyword evidence="1" id="KW-0479">Metal-binding</keyword>
<dbReference type="Pfam" id="PF02190">
    <property type="entry name" value="LON_substr_bdg"/>
    <property type="match status" value="1"/>
</dbReference>
<dbReference type="SUPFAM" id="SSF88697">
    <property type="entry name" value="PUA domain-like"/>
    <property type="match status" value="1"/>
</dbReference>
<dbReference type="GO" id="GO:0008270">
    <property type="term" value="F:zinc ion binding"/>
    <property type="evidence" value="ECO:0007669"/>
    <property type="project" value="UniProtKB-KW"/>
</dbReference>
<comment type="caution">
    <text evidence="8">The sequence shown here is derived from an EMBL/GenBank/DDBJ whole genome shotgun (WGS) entry which is preliminary data.</text>
</comment>
<dbReference type="PROSITE" id="PS00518">
    <property type="entry name" value="ZF_RING_1"/>
    <property type="match status" value="1"/>
</dbReference>
<sequence length="598" mass="66977">MSPTANRPGPIESPPGGLDTDTDADFAGDPDSTLDRGSPHDASDRHPPAATSAFPVSKTLGPRDVVRLFQCRICSHPLREPVCLPCGKTMCRSCIPETHRRANISYPALPTRLRGFRCPFPDCNKEHAIEDCGVDVVLNKASGHVRDEIERRKCEARDLGVSTWVSMQDPWAAAGITSLREYNDRTRVVQGGKLVATYTLAEGGDLKHDEDSAYDLVSTSSEDGDSEIVTDKALMVQVQDITRVEMDCQVCYALFCDPLTTACGHTYCRSCLHRILDHSRYCPICRRQLAINPLLNHTSCPSNESLTRIIDSFWPDELKARQEAVVAENDANQLDDFDFPLFVCTLAFPRMPTFLHVFEPRYRLMIRRALEGDRTFGMVLPSRSQDPDDPDFLQLGTLLRIVNVQYYPDGRSLIETVGISRFRVLRHGYLDGYTVGKTERVDDVSLQEEEAMEAAEAAPRERPASTTPPVGDDKEEPSDPDEPSESSESAEPSQPSPPTEGLVPITIEDVDSMSTENLLGFASSFVMRMRSQSVPWLTERMLSIYGECPDDAAIFPWWFASMLPVKDDEKYRLLGTSSVRERLKICCVWIIEWEASRW</sequence>
<evidence type="ECO:0000259" key="7">
    <source>
        <dbReference type="PROSITE" id="PS51787"/>
    </source>
</evidence>
<feature type="region of interest" description="Disordered" evidence="5">
    <location>
        <begin position="449"/>
        <end position="503"/>
    </location>
</feature>
<evidence type="ECO:0000313" key="9">
    <source>
        <dbReference type="Proteomes" id="UP000777438"/>
    </source>
</evidence>
<dbReference type="Pfam" id="PF13923">
    <property type="entry name" value="zf-C3HC4_2"/>
    <property type="match status" value="1"/>
</dbReference>
<dbReference type="PANTHER" id="PTHR23327:SF42">
    <property type="entry name" value="LON PEPTIDASE N-TERMINAL DOMAIN AND RING FINGER PROTEIN C14F5.10C"/>
    <property type="match status" value="1"/>
</dbReference>
<reference evidence="8 9" key="1">
    <citation type="journal article" date="2021" name="Nat. Commun.">
        <title>Genetic determinants of endophytism in the Arabidopsis root mycobiome.</title>
        <authorList>
            <person name="Mesny F."/>
            <person name="Miyauchi S."/>
            <person name="Thiergart T."/>
            <person name="Pickel B."/>
            <person name="Atanasova L."/>
            <person name="Karlsson M."/>
            <person name="Huettel B."/>
            <person name="Barry K.W."/>
            <person name="Haridas S."/>
            <person name="Chen C."/>
            <person name="Bauer D."/>
            <person name="Andreopoulos W."/>
            <person name="Pangilinan J."/>
            <person name="LaButti K."/>
            <person name="Riley R."/>
            <person name="Lipzen A."/>
            <person name="Clum A."/>
            <person name="Drula E."/>
            <person name="Henrissat B."/>
            <person name="Kohler A."/>
            <person name="Grigoriev I.V."/>
            <person name="Martin F.M."/>
            <person name="Hacquard S."/>
        </authorList>
    </citation>
    <scope>NUCLEOTIDE SEQUENCE [LARGE SCALE GENOMIC DNA]</scope>
    <source>
        <strain evidence="8 9">MPI-CAGE-CH-0241</strain>
    </source>
</reference>
<dbReference type="SUPFAM" id="SSF57850">
    <property type="entry name" value="RING/U-box"/>
    <property type="match status" value="2"/>
</dbReference>
<dbReference type="Gene3D" id="1.20.58.1480">
    <property type="match status" value="1"/>
</dbReference>
<dbReference type="SMART" id="SM00184">
    <property type="entry name" value="RING"/>
    <property type="match status" value="2"/>
</dbReference>
<feature type="domain" description="RING-type" evidence="6">
    <location>
        <begin position="71"/>
        <end position="119"/>
    </location>
</feature>
<evidence type="ECO:0000259" key="6">
    <source>
        <dbReference type="PROSITE" id="PS50089"/>
    </source>
</evidence>
<dbReference type="InterPro" id="IPR013083">
    <property type="entry name" value="Znf_RING/FYVE/PHD"/>
</dbReference>
<feature type="compositionally biased region" description="Acidic residues" evidence="5">
    <location>
        <begin position="473"/>
        <end position="485"/>
    </location>
</feature>
<dbReference type="InterPro" id="IPR046336">
    <property type="entry name" value="Lon_prtase_N_sf"/>
</dbReference>
<dbReference type="EMBL" id="JAGPYM010000009">
    <property type="protein sequence ID" value="KAH6890528.1"/>
    <property type="molecule type" value="Genomic_DNA"/>
</dbReference>
<dbReference type="InterPro" id="IPR017907">
    <property type="entry name" value="Znf_RING_CS"/>
</dbReference>
<name>A0A9P8W588_9HYPO</name>
<dbReference type="Gene3D" id="3.30.40.10">
    <property type="entry name" value="Zinc/RING finger domain, C3HC4 (zinc finger)"/>
    <property type="match status" value="2"/>
</dbReference>
<keyword evidence="3" id="KW-0862">Zinc</keyword>
<evidence type="ECO:0000313" key="8">
    <source>
        <dbReference type="EMBL" id="KAH6890528.1"/>
    </source>
</evidence>
<dbReference type="PROSITE" id="PS50089">
    <property type="entry name" value="ZF_RING_2"/>
    <property type="match status" value="2"/>
</dbReference>
<dbReference type="GO" id="GO:0061630">
    <property type="term" value="F:ubiquitin protein ligase activity"/>
    <property type="evidence" value="ECO:0007669"/>
    <property type="project" value="TreeGrafter"/>
</dbReference>
<dbReference type="AlphaFoldDB" id="A0A9P8W588"/>
<accession>A0A9P8W588</accession>
<feature type="domain" description="RING-type" evidence="6">
    <location>
        <begin position="248"/>
        <end position="286"/>
    </location>
</feature>
<feature type="region of interest" description="Disordered" evidence="5">
    <location>
        <begin position="1"/>
        <end position="56"/>
    </location>
</feature>
<protein>
    <submittedName>
        <fullName evidence="8">Uncharacterized protein</fullName>
    </submittedName>
</protein>
<dbReference type="CDD" id="cd16514">
    <property type="entry name" value="RING-HC_LONFs_rpt2"/>
    <property type="match status" value="1"/>
</dbReference>
<evidence type="ECO:0000256" key="5">
    <source>
        <dbReference type="SAM" id="MobiDB-lite"/>
    </source>
</evidence>
<dbReference type="Gene3D" id="2.30.130.40">
    <property type="entry name" value="LON domain-like"/>
    <property type="match status" value="1"/>
</dbReference>
<dbReference type="Proteomes" id="UP000777438">
    <property type="component" value="Unassembled WGS sequence"/>
</dbReference>
<proteinExistence type="predicted"/>
<dbReference type="InterPro" id="IPR003111">
    <property type="entry name" value="Lon_prtase_N"/>
</dbReference>
<keyword evidence="2 4" id="KW-0863">Zinc-finger</keyword>